<evidence type="ECO:0000313" key="1">
    <source>
        <dbReference type="EMBL" id="OXC75884.1"/>
    </source>
</evidence>
<name>A0A226WXJ1_CABSO</name>
<reference evidence="2" key="1">
    <citation type="submission" date="2017-01" db="EMBL/GenBank/DDBJ databases">
        <title>Genome Analysis of Deinococcus marmoris KOPRI26562.</title>
        <authorList>
            <person name="Kim J.H."/>
            <person name="Oh H.-M."/>
        </authorList>
    </citation>
    <scope>NUCLEOTIDE SEQUENCE [LARGE SCALE GENOMIC DNA]</scope>
    <source>
        <strain evidence="2">PAMC 26633</strain>
    </source>
</reference>
<comment type="caution">
    <text evidence="1">The sequence shown here is derived from an EMBL/GenBank/DDBJ whole genome shotgun (WGS) entry which is preliminary data.</text>
</comment>
<organism evidence="1 2">
    <name type="scientific">Caballeronia sordidicola</name>
    <name type="common">Burkholderia sordidicola</name>
    <dbReference type="NCBI Taxonomy" id="196367"/>
    <lineage>
        <taxon>Bacteria</taxon>
        <taxon>Pseudomonadati</taxon>
        <taxon>Pseudomonadota</taxon>
        <taxon>Betaproteobacteria</taxon>
        <taxon>Burkholderiales</taxon>
        <taxon>Burkholderiaceae</taxon>
        <taxon>Caballeronia</taxon>
    </lineage>
</organism>
<proteinExistence type="predicted"/>
<evidence type="ECO:0000313" key="2">
    <source>
        <dbReference type="Proteomes" id="UP000214720"/>
    </source>
</evidence>
<protein>
    <submittedName>
        <fullName evidence="1">Uncharacterized protein</fullName>
    </submittedName>
</protein>
<dbReference type="AlphaFoldDB" id="A0A226WXJ1"/>
<dbReference type="Proteomes" id="UP000214720">
    <property type="component" value="Unassembled WGS sequence"/>
</dbReference>
<dbReference type="EMBL" id="MTHB01000159">
    <property type="protein sequence ID" value="OXC75884.1"/>
    <property type="molecule type" value="Genomic_DNA"/>
</dbReference>
<sequence>MLHGRATYASRNTKRVDNAARRDLIHPFFLPHAIKLK</sequence>
<gene>
    <name evidence="1" type="ORF">BSU04_24520</name>
</gene>
<accession>A0A226WXJ1</accession>